<dbReference type="AlphaFoldDB" id="M8E420"/>
<evidence type="ECO:0000313" key="2">
    <source>
        <dbReference type="Proteomes" id="UP000012081"/>
    </source>
</evidence>
<dbReference type="STRING" id="1300222.I532_00455"/>
<dbReference type="EMBL" id="APBN01000001">
    <property type="protein sequence ID" value="EMT54031.1"/>
    <property type="molecule type" value="Genomic_DNA"/>
</dbReference>
<dbReference type="OrthoDB" id="8880998at2"/>
<dbReference type="Proteomes" id="UP000012081">
    <property type="component" value="Unassembled WGS sequence"/>
</dbReference>
<keyword evidence="2" id="KW-1185">Reference proteome</keyword>
<dbReference type="SUPFAM" id="SSF48208">
    <property type="entry name" value="Six-hairpin glycosidases"/>
    <property type="match status" value="1"/>
</dbReference>
<reference evidence="1 2" key="1">
    <citation type="submission" date="2013-03" db="EMBL/GenBank/DDBJ databases">
        <title>Assembly of a new bacterial strain Brevibacillus borstelensis AK1.</title>
        <authorList>
            <person name="Rajan I."/>
            <person name="PoliReddy D."/>
            <person name="Sugumar T."/>
            <person name="Rathinam K."/>
            <person name="Alqarawi S."/>
            <person name="Khalil A.B."/>
            <person name="Sivakumar N."/>
        </authorList>
    </citation>
    <scope>NUCLEOTIDE SEQUENCE [LARGE SCALE GENOMIC DNA]</scope>
    <source>
        <strain evidence="1 2">AK1</strain>
    </source>
</reference>
<dbReference type="Gene3D" id="1.50.10.10">
    <property type="match status" value="1"/>
</dbReference>
<sequence>MQAAVRLQKQYILDCQLPSGTFLLGPDRKQVNPYFTNLALIPLIRLGECKNVQSHADWYLRNRNEHGYVNDFLVRGERLEDTGTADSEDSYHATWFSLVAELMRYEGDREWLRDREQECLELLEGIARLQQKDGLTWAKSSYRVKYLMDNCEVAKGLEDAAFLFSLLENHAACREAKLRAEACRQGILRMYSPLRKSFAVFNRSFPNWRKWYPDATSQAFPIMYGIAPPEIAHSLYQRITSSFPQFERFQTDDPYPWMAMGVCALRMGDYARVTRMLDTAQALYIEGPRRPYWLIHEAGRFMELALETGDVRF</sequence>
<dbReference type="PATRIC" id="fig|1300222.3.peg.96"/>
<accession>M8E420</accession>
<protein>
    <submittedName>
        <fullName evidence="1">Uncharacterized protein</fullName>
    </submittedName>
</protein>
<comment type="caution">
    <text evidence="1">The sequence shown here is derived from an EMBL/GenBank/DDBJ whole genome shotgun (WGS) entry which is preliminary data.</text>
</comment>
<dbReference type="InterPro" id="IPR012341">
    <property type="entry name" value="6hp_glycosidase-like_sf"/>
</dbReference>
<proteinExistence type="predicted"/>
<dbReference type="RefSeq" id="WP_003385699.1">
    <property type="nucleotide sequence ID" value="NZ_APBN01000001.1"/>
</dbReference>
<gene>
    <name evidence="1" type="ORF">I532_00455</name>
</gene>
<dbReference type="InterPro" id="IPR008928">
    <property type="entry name" value="6-hairpin_glycosidase_sf"/>
</dbReference>
<name>M8E420_9BACL</name>
<dbReference type="GO" id="GO:0005975">
    <property type="term" value="P:carbohydrate metabolic process"/>
    <property type="evidence" value="ECO:0007669"/>
    <property type="project" value="InterPro"/>
</dbReference>
<organism evidence="1 2">
    <name type="scientific">Brevibacillus borstelensis AK1</name>
    <dbReference type="NCBI Taxonomy" id="1300222"/>
    <lineage>
        <taxon>Bacteria</taxon>
        <taxon>Bacillati</taxon>
        <taxon>Bacillota</taxon>
        <taxon>Bacilli</taxon>
        <taxon>Bacillales</taxon>
        <taxon>Paenibacillaceae</taxon>
        <taxon>Brevibacillus</taxon>
    </lineage>
</organism>
<evidence type="ECO:0000313" key="1">
    <source>
        <dbReference type="EMBL" id="EMT54031.1"/>
    </source>
</evidence>